<proteinExistence type="predicted"/>
<evidence type="ECO:0000313" key="1">
    <source>
        <dbReference type="EMBL" id="KHN78738.1"/>
    </source>
</evidence>
<reference evidence="1 2" key="1">
    <citation type="submission" date="2014-11" db="EMBL/GenBank/DDBJ databases">
        <title>Genetic blueprint of the zoonotic pathogen Toxocara canis.</title>
        <authorList>
            <person name="Zhu X.-Q."/>
            <person name="Korhonen P.K."/>
            <person name="Cai H."/>
            <person name="Young N.D."/>
            <person name="Nejsum P."/>
            <person name="von Samson-Himmelstjerna G."/>
            <person name="Boag P.R."/>
            <person name="Tan P."/>
            <person name="Li Q."/>
            <person name="Min J."/>
            <person name="Yang Y."/>
            <person name="Wang X."/>
            <person name="Fang X."/>
            <person name="Hall R.S."/>
            <person name="Hofmann A."/>
            <person name="Sternberg P.W."/>
            <person name="Jex A.R."/>
            <person name="Gasser R.B."/>
        </authorList>
    </citation>
    <scope>NUCLEOTIDE SEQUENCE [LARGE SCALE GENOMIC DNA]</scope>
    <source>
        <strain evidence="1">PN_DK_2014</strain>
    </source>
</reference>
<protein>
    <submittedName>
        <fullName evidence="1">Uncharacterized protein</fullName>
    </submittedName>
</protein>
<dbReference type="EMBL" id="JPKZ01002041">
    <property type="protein sequence ID" value="KHN78738.1"/>
    <property type="molecule type" value="Genomic_DNA"/>
</dbReference>
<gene>
    <name evidence="1" type="ORF">Tcan_01890</name>
</gene>
<name>A0A0B2VB68_TOXCA</name>
<comment type="caution">
    <text evidence="1">The sequence shown here is derived from an EMBL/GenBank/DDBJ whole genome shotgun (WGS) entry which is preliminary data.</text>
</comment>
<keyword evidence="2" id="KW-1185">Reference proteome</keyword>
<accession>A0A0B2VB68</accession>
<dbReference type="Proteomes" id="UP000031036">
    <property type="component" value="Unassembled WGS sequence"/>
</dbReference>
<evidence type="ECO:0000313" key="2">
    <source>
        <dbReference type="Proteomes" id="UP000031036"/>
    </source>
</evidence>
<organism evidence="1 2">
    <name type="scientific">Toxocara canis</name>
    <name type="common">Canine roundworm</name>
    <dbReference type="NCBI Taxonomy" id="6265"/>
    <lineage>
        <taxon>Eukaryota</taxon>
        <taxon>Metazoa</taxon>
        <taxon>Ecdysozoa</taxon>
        <taxon>Nematoda</taxon>
        <taxon>Chromadorea</taxon>
        <taxon>Rhabditida</taxon>
        <taxon>Spirurina</taxon>
        <taxon>Ascaridomorpha</taxon>
        <taxon>Ascaridoidea</taxon>
        <taxon>Toxocaridae</taxon>
        <taxon>Toxocara</taxon>
    </lineage>
</organism>
<sequence>MEKGVTELSAHDSWVNLLFGCGDASFACVRIRTVLLYITSNDERAVKIIEGRCCGVLLNSRLQKVGRRMDRLVGVNL</sequence>
<dbReference type="AlphaFoldDB" id="A0A0B2VB68"/>